<proteinExistence type="predicted"/>
<dbReference type="EMBL" id="AY225134">
    <property type="protein sequence ID" value="AAR26920.1"/>
    <property type="molecule type" value="Genomic_DNA"/>
</dbReference>
<organism evidence="1">
    <name type="scientific">Feldmannia irregularis virus a</name>
    <dbReference type="NCBI Taxonomy" id="231992"/>
    <lineage>
        <taxon>Viruses</taxon>
        <taxon>Varidnaviria</taxon>
        <taxon>Bamfordvirae</taxon>
        <taxon>Nucleocytoviricota</taxon>
        <taxon>Megaviricetes</taxon>
        <taxon>Algavirales</taxon>
        <taxon>Phycodnaviridae</taxon>
        <taxon>Phaeovirus</taxon>
        <taxon>Phaeovirus irregularis</taxon>
    </lineage>
</organism>
<sequence length="182" mass="19247">MGSLNVSENNETGESTVDLSVYNSVSGELVPVLKVSEEGVVVNGAMDVSGGATSFETASFEVSDIDLTLGYDVTDVSLLDGGGIVLGNDTSSTKTLTYSHTDDAWLSNISLGLPTGQALTIGEGEFVLGNDKGLVMTSTGAGIYMGPSAEWKISVNASTRYLQFEYYDSETDTWVLKMELKK</sequence>
<protein>
    <submittedName>
        <fullName evidence="1">FirrV-1-B45</fullName>
    </submittedName>
</protein>
<reference evidence="1" key="1">
    <citation type="journal article" date="2003" name="J. Mol. Evol.">
        <title>Comparisons of two large phaeoviral genomes and evolutionary implications.</title>
        <authorList>
            <person name="Delaroque N."/>
            <person name="Boland W."/>
            <person name="Muller D.G."/>
            <person name="Knippers R."/>
        </authorList>
    </citation>
    <scope>NUCLEOTIDE SEQUENCE</scope>
    <source>
        <strain evidence="1">FirrV-1</strain>
    </source>
</reference>
<dbReference type="RefSeq" id="YP_009665658.1">
    <property type="nucleotide sequence ID" value="NC_043252.1"/>
</dbReference>
<evidence type="ECO:0000313" key="1">
    <source>
        <dbReference type="EMBL" id="AAR26920.1"/>
    </source>
</evidence>
<dbReference type="GeneID" id="41332235"/>
<name>Q6XLZ1_9PHYC</name>
<reference evidence="1" key="2">
    <citation type="submission" date="2003-01" db="EMBL/GenBank/DDBJ databases">
        <title>Partial Nucleotide Sequence of the Feldmannia irregularis Virus FirrV-1 Genome: On the Evolution of Large Phaeoviral Genomes.</title>
        <authorList>
            <person name="Delaroque N."/>
            <person name="Knippers R."/>
            <person name="Mueller D.G."/>
            <person name="Boland W."/>
        </authorList>
    </citation>
    <scope>NUCLEOTIDE SEQUENCE</scope>
    <source>
        <strain evidence="1">FirrV-1</strain>
    </source>
</reference>
<dbReference type="KEGG" id="vg:41332235"/>
<accession>Q6XLZ1</accession>